<feature type="region of interest" description="Disordered" evidence="10">
    <location>
        <begin position="347"/>
        <end position="392"/>
    </location>
</feature>
<dbReference type="GO" id="GO:0000785">
    <property type="term" value="C:chromatin"/>
    <property type="evidence" value="ECO:0007669"/>
    <property type="project" value="TreeGrafter"/>
</dbReference>
<evidence type="ECO:0000256" key="10">
    <source>
        <dbReference type="SAM" id="MobiDB-lite"/>
    </source>
</evidence>
<dbReference type="InterPro" id="IPR012677">
    <property type="entry name" value="Nucleotide-bd_a/b_plait_sf"/>
</dbReference>
<dbReference type="SMART" id="SM00360">
    <property type="entry name" value="RRM"/>
    <property type="match status" value="2"/>
</dbReference>
<gene>
    <name evidence="12" type="primary">tardbp_4</name>
</gene>
<dbReference type="InterPro" id="IPR000504">
    <property type="entry name" value="RRM_dom"/>
</dbReference>
<dbReference type="EMBL" id="GFXV01004201">
    <property type="protein sequence ID" value="MBW16006.1"/>
    <property type="molecule type" value="Transcribed_RNA"/>
</dbReference>
<keyword evidence="12" id="KW-0238">DNA-binding</keyword>
<evidence type="ECO:0000256" key="7">
    <source>
        <dbReference type="ARBA" id="ARBA00023187"/>
    </source>
</evidence>
<dbReference type="FunFam" id="3.30.70.330:FF:000107">
    <property type="entry name" value="TAR DNA-binding protein 43"/>
    <property type="match status" value="1"/>
</dbReference>
<keyword evidence="3" id="KW-0677">Repeat</keyword>
<evidence type="ECO:0000256" key="8">
    <source>
        <dbReference type="ARBA" id="ARBA00023242"/>
    </source>
</evidence>
<dbReference type="GO" id="GO:0005654">
    <property type="term" value="C:nucleoplasm"/>
    <property type="evidence" value="ECO:0007669"/>
    <property type="project" value="TreeGrafter"/>
</dbReference>
<dbReference type="GO" id="GO:0008380">
    <property type="term" value="P:RNA splicing"/>
    <property type="evidence" value="ECO:0007669"/>
    <property type="project" value="UniProtKB-KW"/>
</dbReference>
<dbReference type="InterPro" id="IPR041105">
    <property type="entry name" value="TDP-43_N"/>
</dbReference>
<dbReference type="SUPFAM" id="SSF54928">
    <property type="entry name" value="RNA-binding domain, RBD"/>
    <property type="match status" value="2"/>
</dbReference>
<dbReference type="AlphaFoldDB" id="A0A2H8TPC6"/>
<feature type="region of interest" description="Disordered" evidence="10">
    <location>
        <begin position="262"/>
        <end position="313"/>
    </location>
</feature>
<name>A0A2H8TPC6_9HEMI</name>
<dbReference type="Pfam" id="PF18694">
    <property type="entry name" value="TDP-43_N"/>
    <property type="match status" value="1"/>
</dbReference>
<evidence type="ECO:0000256" key="4">
    <source>
        <dbReference type="ARBA" id="ARBA00022884"/>
    </source>
</evidence>
<dbReference type="PANTHER" id="PTHR48033:SF9">
    <property type="entry name" value="TAR DNA-BINDING PROTEIN 43"/>
    <property type="match status" value="1"/>
</dbReference>
<feature type="compositionally biased region" description="Basic and acidic residues" evidence="10">
    <location>
        <begin position="281"/>
        <end position="292"/>
    </location>
</feature>
<keyword evidence="4 9" id="KW-0694">RNA-binding</keyword>
<comment type="subcellular location">
    <subcellularLocation>
        <location evidence="1">Nucleus</location>
    </subcellularLocation>
</comment>
<dbReference type="GO" id="GO:0003723">
    <property type="term" value="F:RNA binding"/>
    <property type="evidence" value="ECO:0007669"/>
    <property type="project" value="UniProtKB-UniRule"/>
</dbReference>
<dbReference type="GO" id="GO:0003677">
    <property type="term" value="F:DNA binding"/>
    <property type="evidence" value="ECO:0007669"/>
    <property type="project" value="UniProtKB-KW"/>
</dbReference>
<dbReference type="GO" id="GO:0010468">
    <property type="term" value="P:regulation of gene expression"/>
    <property type="evidence" value="ECO:0007669"/>
    <property type="project" value="TreeGrafter"/>
</dbReference>
<feature type="domain" description="RRM" evidence="11">
    <location>
        <begin position="192"/>
        <end position="264"/>
    </location>
</feature>
<dbReference type="GO" id="GO:0006397">
    <property type="term" value="P:mRNA processing"/>
    <property type="evidence" value="ECO:0007669"/>
    <property type="project" value="UniProtKB-KW"/>
</dbReference>
<sequence>MSVKYVLVSDEEYGEAVELPLEDNGTLLLSTLTAQFPGASGLKFRTENNVVRGVRLADGRFHVPDNEWGKTPYYCVFPKVENKRKIDDSVENPTAKTKKLETKLKCSDLVVLNIPYTYDEQKLKEYFGQFGELLMLQIKRDKNGQSRGYGFLRYTNLESQVRVLSQRHKIDGRNCEVKVPKSKEGNGSELSGKVFVGRVTEDLTADDIREYFSKFGEVINVFVPKNPFRGFAFVTFLDPEVAASLCGEDHIVKDVSVRVSEAAPKPQVPKNRHQTPPPSEPWERSNNRHNDSYRNWYHSQHDNRGSVDMPNLQSLGINGQDSYNPMLPLSPAIVAAALTQAAGWSLANGRMMPPPPPPSGNNQWSQHGLNSQRNNYNNRKRSNNDYNSSGNR</sequence>
<dbReference type="Gene3D" id="3.30.70.330">
    <property type="match status" value="2"/>
</dbReference>
<dbReference type="CDD" id="cd19609">
    <property type="entry name" value="NTD_TDP-43"/>
    <property type="match status" value="1"/>
</dbReference>
<dbReference type="PANTHER" id="PTHR48033">
    <property type="entry name" value="RNA-BINDING (RRM/RBD/RNP MOTIFS) FAMILY PROTEIN"/>
    <property type="match status" value="1"/>
</dbReference>
<evidence type="ECO:0000259" key="11">
    <source>
        <dbReference type="PROSITE" id="PS50102"/>
    </source>
</evidence>
<evidence type="ECO:0000256" key="6">
    <source>
        <dbReference type="ARBA" id="ARBA00023163"/>
    </source>
</evidence>
<dbReference type="Pfam" id="PF00076">
    <property type="entry name" value="RRM_1"/>
    <property type="match status" value="2"/>
</dbReference>
<dbReference type="OrthoDB" id="2020831at2759"/>
<evidence type="ECO:0000256" key="1">
    <source>
        <dbReference type="ARBA" id="ARBA00004123"/>
    </source>
</evidence>
<dbReference type="InterPro" id="IPR035979">
    <property type="entry name" value="RBD_domain_sf"/>
</dbReference>
<feature type="compositionally biased region" description="Polar residues" evidence="10">
    <location>
        <begin position="360"/>
        <end position="369"/>
    </location>
</feature>
<accession>A0A2H8TPC6</accession>
<keyword evidence="7" id="KW-0508">mRNA splicing</keyword>
<evidence type="ECO:0000256" key="3">
    <source>
        <dbReference type="ARBA" id="ARBA00022737"/>
    </source>
</evidence>
<evidence type="ECO:0000256" key="5">
    <source>
        <dbReference type="ARBA" id="ARBA00023015"/>
    </source>
</evidence>
<organism evidence="12">
    <name type="scientific">Melanaphis sacchari</name>
    <dbReference type="NCBI Taxonomy" id="742174"/>
    <lineage>
        <taxon>Eukaryota</taxon>
        <taxon>Metazoa</taxon>
        <taxon>Ecdysozoa</taxon>
        <taxon>Arthropoda</taxon>
        <taxon>Hexapoda</taxon>
        <taxon>Insecta</taxon>
        <taxon>Pterygota</taxon>
        <taxon>Neoptera</taxon>
        <taxon>Paraneoptera</taxon>
        <taxon>Hemiptera</taxon>
        <taxon>Sternorrhyncha</taxon>
        <taxon>Aphidomorpha</taxon>
        <taxon>Aphidoidea</taxon>
        <taxon>Aphididae</taxon>
        <taxon>Aphidini</taxon>
        <taxon>Melanaphis</taxon>
    </lineage>
</organism>
<keyword evidence="2" id="KW-0507">mRNA processing</keyword>
<proteinExistence type="predicted"/>
<keyword evidence="8" id="KW-0539">Nucleus</keyword>
<keyword evidence="6" id="KW-0804">Transcription</keyword>
<dbReference type="PROSITE" id="PS50102">
    <property type="entry name" value="RRM"/>
    <property type="match status" value="2"/>
</dbReference>
<evidence type="ECO:0000256" key="2">
    <source>
        <dbReference type="ARBA" id="ARBA00022664"/>
    </source>
</evidence>
<evidence type="ECO:0000256" key="9">
    <source>
        <dbReference type="PROSITE-ProRule" id="PRU00176"/>
    </source>
</evidence>
<keyword evidence="5" id="KW-0805">Transcription regulation</keyword>
<feature type="domain" description="RRM" evidence="11">
    <location>
        <begin position="107"/>
        <end position="184"/>
    </location>
</feature>
<protein>
    <submittedName>
        <fullName evidence="12">TAR DNA-binding protein 43</fullName>
    </submittedName>
</protein>
<dbReference type="CDD" id="cd12322">
    <property type="entry name" value="RRM2_TDP43"/>
    <property type="match status" value="1"/>
</dbReference>
<evidence type="ECO:0000313" key="12">
    <source>
        <dbReference type="EMBL" id="MBW16006.1"/>
    </source>
</evidence>
<reference evidence="12" key="1">
    <citation type="submission" date="2017-10" db="EMBL/GenBank/DDBJ databases">
        <title>Transcriptome Assembly of Sugarcane Aphid Adults.</title>
        <authorList>
            <person name="Scully E.D."/>
            <person name="Palmer N.A."/>
            <person name="Geib S.M."/>
            <person name="Sarath G."/>
            <person name="Sattler S.E."/>
        </authorList>
    </citation>
    <scope>NUCLEOTIDE SEQUENCE</scope>
    <source>
        <tissue evidence="12">Whole body</tissue>
    </source>
</reference>